<reference evidence="1 2" key="1">
    <citation type="submission" date="2021-06" db="EMBL/GenBank/DDBJ databases">
        <authorList>
            <person name="Kallberg Y."/>
            <person name="Tangrot J."/>
            <person name="Rosling A."/>
        </authorList>
    </citation>
    <scope>NUCLEOTIDE SEQUENCE [LARGE SCALE GENOMIC DNA]</scope>
    <source>
        <strain evidence="1 2">120-4 pot B 10/14</strain>
    </source>
</reference>
<name>A0ABM8VW72_GIGMA</name>
<comment type="caution">
    <text evidence="1">The sequence shown here is derived from an EMBL/GenBank/DDBJ whole genome shotgun (WGS) entry which is preliminary data.</text>
</comment>
<accession>A0ABM8VW72</accession>
<dbReference type="EMBL" id="CAJVQB010000054">
    <property type="protein sequence ID" value="CAG8461760.1"/>
    <property type="molecule type" value="Genomic_DNA"/>
</dbReference>
<dbReference type="Proteomes" id="UP000789901">
    <property type="component" value="Unassembled WGS sequence"/>
</dbReference>
<protein>
    <submittedName>
        <fullName evidence="1">5842_t:CDS:1</fullName>
    </submittedName>
</protein>
<evidence type="ECO:0000313" key="2">
    <source>
        <dbReference type="Proteomes" id="UP000789901"/>
    </source>
</evidence>
<sequence>MGNDEANIDINKLRVGSLKNEVAIVKHNSNNSKAVVFACEKVVKPLEKKNDHII</sequence>
<evidence type="ECO:0000313" key="1">
    <source>
        <dbReference type="EMBL" id="CAG8461760.1"/>
    </source>
</evidence>
<proteinExistence type="predicted"/>
<keyword evidence="2" id="KW-1185">Reference proteome</keyword>
<gene>
    <name evidence="1" type="ORF">GMARGA_LOCUS341</name>
</gene>
<organism evidence="1 2">
    <name type="scientific">Gigaspora margarita</name>
    <dbReference type="NCBI Taxonomy" id="4874"/>
    <lineage>
        <taxon>Eukaryota</taxon>
        <taxon>Fungi</taxon>
        <taxon>Fungi incertae sedis</taxon>
        <taxon>Mucoromycota</taxon>
        <taxon>Glomeromycotina</taxon>
        <taxon>Glomeromycetes</taxon>
        <taxon>Diversisporales</taxon>
        <taxon>Gigasporaceae</taxon>
        <taxon>Gigaspora</taxon>
    </lineage>
</organism>